<dbReference type="AlphaFoldDB" id="A0A6A6J3T4"/>
<name>A0A6A6J3T4_9PLEO</name>
<gene>
    <name evidence="2" type="ORF">BU26DRAFT_558308</name>
</gene>
<protein>
    <submittedName>
        <fullName evidence="2">Uncharacterized protein</fullName>
    </submittedName>
</protein>
<feature type="region of interest" description="Disordered" evidence="1">
    <location>
        <begin position="42"/>
        <end position="104"/>
    </location>
</feature>
<proteinExistence type="predicted"/>
<dbReference type="OrthoDB" id="3800672at2759"/>
<evidence type="ECO:0000313" key="3">
    <source>
        <dbReference type="Proteomes" id="UP000800094"/>
    </source>
</evidence>
<evidence type="ECO:0000313" key="2">
    <source>
        <dbReference type="EMBL" id="KAF2256872.1"/>
    </source>
</evidence>
<feature type="compositionally biased region" description="Pro residues" evidence="1">
    <location>
        <begin position="1"/>
        <end position="11"/>
    </location>
</feature>
<keyword evidence="3" id="KW-1185">Reference proteome</keyword>
<feature type="region of interest" description="Disordered" evidence="1">
    <location>
        <begin position="184"/>
        <end position="257"/>
    </location>
</feature>
<feature type="compositionally biased region" description="Polar residues" evidence="1">
    <location>
        <begin position="63"/>
        <end position="77"/>
    </location>
</feature>
<dbReference type="EMBL" id="ML987189">
    <property type="protein sequence ID" value="KAF2256872.1"/>
    <property type="molecule type" value="Genomic_DNA"/>
</dbReference>
<sequence length="257" mass="29290">MLSPQKSPPPLKGASSYASVLSSPGLPSEQYAALAGRQKVEGLFSRGGSSQAGYSPSPPKTPRFNSPQRSYAGLTQEQRLHASEVRHATRKLRGPSFDFDDESYSSAGRHRYGGHWDYRDDGKPIPQKYIDEFNQKWHEDDEDNDADQFIADYQCDATWREHQSVYSCSAPRCEYEVADMTRHVEDYKRSQGQAPRAHRRTVRRAEAEPRPDLFSKFSWDSSDDSEDSEAPKKSTPLRRRKSIGEGLRRSISRSRRE</sequence>
<feature type="compositionally biased region" description="Basic and acidic residues" evidence="1">
    <location>
        <begin position="203"/>
        <end position="213"/>
    </location>
</feature>
<feature type="compositionally biased region" description="Basic and acidic residues" evidence="1">
    <location>
        <begin position="78"/>
        <end position="87"/>
    </location>
</feature>
<dbReference type="GeneID" id="54585879"/>
<feature type="region of interest" description="Disordered" evidence="1">
    <location>
        <begin position="1"/>
        <end position="24"/>
    </location>
</feature>
<reference evidence="2" key="1">
    <citation type="journal article" date="2020" name="Stud. Mycol.">
        <title>101 Dothideomycetes genomes: a test case for predicting lifestyles and emergence of pathogens.</title>
        <authorList>
            <person name="Haridas S."/>
            <person name="Albert R."/>
            <person name="Binder M."/>
            <person name="Bloem J."/>
            <person name="Labutti K."/>
            <person name="Salamov A."/>
            <person name="Andreopoulos B."/>
            <person name="Baker S."/>
            <person name="Barry K."/>
            <person name="Bills G."/>
            <person name="Bluhm B."/>
            <person name="Cannon C."/>
            <person name="Castanera R."/>
            <person name="Culley D."/>
            <person name="Daum C."/>
            <person name="Ezra D."/>
            <person name="Gonzalez J."/>
            <person name="Henrissat B."/>
            <person name="Kuo A."/>
            <person name="Liang C."/>
            <person name="Lipzen A."/>
            <person name="Lutzoni F."/>
            <person name="Magnuson J."/>
            <person name="Mondo S."/>
            <person name="Nolan M."/>
            <person name="Ohm R."/>
            <person name="Pangilinan J."/>
            <person name="Park H.-J."/>
            <person name="Ramirez L."/>
            <person name="Alfaro M."/>
            <person name="Sun H."/>
            <person name="Tritt A."/>
            <person name="Yoshinaga Y."/>
            <person name="Zwiers L.-H."/>
            <person name="Turgeon B."/>
            <person name="Goodwin S."/>
            <person name="Spatafora J."/>
            <person name="Crous P."/>
            <person name="Grigoriev I."/>
        </authorList>
    </citation>
    <scope>NUCLEOTIDE SEQUENCE</scope>
    <source>
        <strain evidence="2">CBS 122368</strain>
    </source>
</reference>
<dbReference type="RefSeq" id="XP_033691876.1">
    <property type="nucleotide sequence ID" value="XM_033832549.1"/>
</dbReference>
<accession>A0A6A6J3T4</accession>
<organism evidence="2 3">
    <name type="scientific">Trematosphaeria pertusa</name>
    <dbReference type="NCBI Taxonomy" id="390896"/>
    <lineage>
        <taxon>Eukaryota</taxon>
        <taxon>Fungi</taxon>
        <taxon>Dikarya</taxon>
        <taxon>Ascomycota</taxon>
        <taxon>Pezizomycotina</taxon>
        <taxon>Dothideomycetes</taxon>
        <taxon>Pleosporomycetidae</taxon>
        <taxon>Pleosporales</taxon>
        <taxon>Massarineae</taxon>
        <taxon>Trematosphaeriaceae</taxon>
        <taxon>Trematosphaeria</taxon>
    </lineage>
</organism>
<dbReference type="Proteomes" id="UP000800094">
    <property type="component" value="Unassembled WGS sequence"/>
</dbReference>
<evidence type="ECO:0000256" key="1">
    <source>
        <dbReference type="SAM" id="MobiDB-lite"/>
    </source>
</evidence>